<keyword evidence="9" id="KW-0547">Nucleotide-binding</keyword>
<dbReference type="AlphaFoldDB" id="A0A2U3BDG1"/>
<evidence type="ECO:0000256" key="13">
    <source>
        <dbReference type="ARBA" id="ARBA00023136"/>
    </source>
</evidence>
<dbReference type="NCBIfam" id="TIGR01007">
    <property type="entry name" value="eps_fam"/>
    <property type="match status" value="1"/>
</dbReference>
<dbReference type="InterPro" id="IPR003856">
    <property type="entry name" value="LPS_length_determ_N"/>
</dbReference>
<keyword evidence="22" id="KW-1185">Reference proteome</keyword>
<comment type="caution">
    <text evidence="21">The sequence shown here is derived from an EMBL/GenBank/DDBJ whole genome shotgun (WGS) entry which is preliminary data.</text>
</comment>
<feature type="domain" description="Polysaccharide chain length determinant N-terminal" evidence="18">
    <location>
        <begin position="16"/>
        <end position="106"/>
    </location>
</feature>
<dbReference type="GO" id="GO:0004715">
    <property type="term" value="F:non-membrane spanning protein tyrosine kinase activity"/>
    <property type="evidence" value="ECO:0007669"/>
    <property type="project" value="UniProtKB-EC"/>
</dbReference>
<dbReference type="EC" id="2.7.10.2" evidence="4"/>
<dbReference type="InterPro" id="IPR050445">
    <property type="entry name" value="Bact_polysacc_biosynth/exp"/>
</dbReference>
<dbReference type="SUPFAM" id="SSF52540">
    <property type="entry name" value="P-loop containing nucleoside triphosphate hydrolases"/>
    <property type="match status" value="1"/>
</dbReference>
<feature type="domain" description="AAA" evidence="19">
    <location>
        <begin position="540"/>
        <end position="678"/>
    </location>
</feature>
<dbReference type="RefSeq" id="WP_109317965.1">
    <property type="nucleotide sequence ID" value="NZ_QFWT01000001.1"/>
</dbReference>
<dbReference type="Gene3D" id="3.40.50.300">
    <property type="entry name" value="P-loop containing nucleotide triphosphate hydrolases"/>
    <property type="match status" value="1"/>
</dbReference>
<evidence type="ECO:0000256" key="8">
    <source>
        <dbReference type="ARBA" id="ARBA00022692"/>
    </source>
</evidence>
<evidence type="ECO:0000256" key="7">
    <source>
        <dbReference type="ARBA" id="ARBA00022679"/>
    </source>
</evidence>
<comment type="catalytic activity">
    <reaction evidence="15">
        <text>L-tyrosyl-[protein] + ATP = O-phospho-L-tyrosyl-[protein] + ADP + H(+)</text>
        <dbReference type="Rhea" id="RHEA:10596"/>
        <dbReference type="Rhea" id="RHEA-COMP:10136"/>
        <dbReference type="Rhea" id="RHEA-COMP:20101"/>
        <dbReference type="ChEBI" id="CHEBI:15378"/>
        <dbReference type="ChEBI" id="CHEBI:30616"/>
        <dbReference type="ChEBI" id="CHEBI:46858"/>
        <dbReference type="ChEBI" id="CHEBI:61978"/>
        <dbReference type="ChEBI" id="CHEBI:456216"/>
        <dbReference type="EC" id="2.7.10.2"/>
    </reaction>
</comment>
<protein>
    <recommendedName>
        <fullName evidence="4">non-specific protein-tyrosine kinase</fullName>
        <ecNumber evidence="4">2.7.10.2</ecNumber>
    </recommendedName>
</protein>
<gene>
    <name evidence="21" type="ORF">DI392_00560</name>
</gene>
<keyword evidence="11" id="KW-0067">ATP-binding</keyword>
<dbReference type="GO" id="GO:0005886">
    <property type="term" value="C:plasma membrane"/>
    <property type="evidence" value="ECO:0007669"/>
    <property type="project" value="UniProtKB-SubCell"/>
</dbReference>
<evidence type="ECO:0000256" key="4">
    <source>
        <dbReference type="ARBA" id="ARBA00011903"/>
    </source>
</evidence>
<keyword evidence="7" id="KW-0808">Transferase</keyword>
<dbReference type="GO" id="GO:0005524">
    <property type="term" value="F:ATP binding"/>
    <property type="evidence" value="ECO:0007669"/>
    <property type="project" value="UniProtKB-KW"/>
</dbReference>
<evidence type="ECO:0000256" key="2">
    <source>
        <dbReference type="ARBA" id="ARBA00007316"/>
    </source>
</evidence>
<keyword evidence="12 17" id="KW-1133">Transmembrane helix</keyword>
<keyword evidence="14" id="KW-0829">Tyrosine-protein kinase</keyword>
<evidence type="ECO:0000313" key="22">
    <source>
        <dbReference type="Proteomes" id="UP000245362"/>
    </source>
</evidence>
<feature type="domain" description="Tyrosine-protein kinase G-rich" evidence="20">
    <location>
        <begin position="394"/>
        <end position="465"/>
    </location>
</feature>
<dbReference type="InterPro" id="IPR027417">
    <property type="entry name" value="P-loop_NTPase"/>
</dbReference>
<evidence type="ECO:0000256" key="16">
    <source>
        <dbReference type="SAM" id="Coils"/>
    </source>
</evidence>
<keyword evidence="10" id="KW-0418">Kinase</keyword>
<name>A0A2U3BDG1_9VIBR</name>
<dbReference type="InterPro" id="IPR005702">
    <property type="entry name" value="Wzc-like_C"/>
</dbReference>
<sequence>MQELLQDKKVSSKEIIDLSHYFKVLKRSLAIIILFSVLVTGIAILVVFSITPKYTATATLLIEAHEKKAVSIEEVVGIDSSQKEYYLTQFEILKSNQIAEKVIDKLGLANLAEFNSTLKAEKSFVDEIKSMPLVASLLGASEDKGPTAEGIRQSVLTAFKDNLVISPVRKTQLVKISFTSEDPTLAAKVANEVGYAYIDTNLEAKLSATQYASSWITTRLAELKQQLENSEQALSDFLVREKLIDDSGIESLASQELANLTERLAQVRDKRIEIESAYTALKSSNITDVASLSSIPSISSHPQVIAIREAEIDAVNEVQELSKRYGPKHDKMIAAKAKLASVQEQAGSITDKLVNGIGKELQAVRKQESLLNNEIQSRKGEYQQITIKKSRYEALKREVETNRNVLNVFLNRQKETSATSDFQAATARFTDKAMIPQIPSAPKKTLIVALAFVASFGLAVVMAFVIDAMKNTVESVKSFEDKFGLIPLGGVPMIKAKKFKKAPLDNSVFFDSHYVSFSESVRSIRTSLMLSYMNNDRKRIAITSSVPEEGKTTVSINLAMSFAKVENVLLIDCDLRKSSISERFGFKKHHQGLTNHLLMGAELEDCLFKDKHSGLTVMPAGMLTPNPQELLSSKQFEELLNKLEIQYDRIIIDTPPTLPVSDSLIVSQLTKAVIIVVKANGPKTDAVRKTMSKFMGHGIGIDGVVVNQINTKVAQTEYGYGEYGHYGDEQIV</sequence>
<evidence type="ECO:0000256" key="5">
    <source>
        <dbReference type="ARBA" id="ARBA00022475"/>
    </source>
</evidence>
<evidence type="ECO:0000259" key="20">
    <source>
        <dbReference type="Pfam" id="PF13807"/>
    </source>
</evidence>
<keyword evidence="16" id="KW-0175">Coiled coil</keyword>
<reference evidence="21 22" key="1">
    <citation type="submission" date="2018-05" db="EMBL/GenBank/DDBJ databases">
        <title>Vibrio limimaris sp. nov., isolated from marine sediment.</title>
        <authorList>
            <person name="Li C.-M."/>
        </authorList>
    </citation>
    <scope>NUCLEOTIDE SEQUENCE [LARGE SCALE GENOMIC DNA]</scope>
    <source>
        <strain evidence="21 22">E4404</strain>
    </source>
</reference>
<dbReference type="CDD" id="cd05387">
    <property type="entry name" value="BY-kinase"/>
    <property type="match status" value="1"/>
</dbReference>
<evidence type="ECO:0000256" key="10">
    <source>
        <dbReference type="ARBA" id="ARBA00022777"/>
    </source>
</evidence>
<evidence type="ECO:0000256" key="14">
    <source>
        <dbReference type="ARBA" id="ARBA00023137"/>
    </source>
</evidence>
<dbReference type="EMBL" id="QFWT01000001">
    <property type="protein sequence ID" value="PWI34810.1"/>
    <property type="molecule type" value="Genomic_DNA"/>
</dbReference>
<evidence type="ECO:0000256" key="11">
    <source>
        <dbReference type="ARBA" id="ARBA00022840"/>
    </source>
</evidence>
<feature type="coiled-coil region" evidence="16">
    <location>
        <begin position="220"/>
        <end position="277"/>
    </location>
</feature>
<dbReference type="PANTHER" id="PTHR32309:SF13">
    <property type="entry name" value="FERRIC ENTEROBACTIN TRANSPORT PROTEIN FEPE"/>
    <property type="match status" value="1"/>
</dbReference>
<accession>A0A2U3BDG1</accession>
<feature type="transmembrane region" description="Helical" evidence="17">
    <location>
        <begin position="446"/>
        <end position="466"/>
    </location>
</feature>
<feature type="transmembrane region" description="Helical" evidence="17">
    <location>
        <begin position="29"/>
        <end position="50"/>
    </location>
</feature>
<dbReference type="InterPro" id="IPR032807">
    <property type="entry name" value="GNVR"/>
</dbReference>
<dbReference type="Proteomes" id="UP000245362">
    <property type="component" value="Unassembled WGS sequence"/>
</dbReference>
<organism evidence="21 22">
    <name type="scientific">Vibrio albus</name>
    <dbReference type="NCBI Taxonomy" id="2200953"/>
    <lineage>
        <taxon>Bacteria</taxon>
        <taxon>Pseudomonadati</taxon>
        <taxon>Pseudomonadota</taxon>
        <taxon>Gammaproteobacteria</taxon>
        <taxon>Vibrionales</taxon>
        <taxon>Vibrionaceae</taxon>
        <taxon>Vibrio</taxon>
    </lineage>
</organism>
<keyword evidence="6" id="KW-0997">Cell inner membrane</keyword>
<proteinExistence type="inferred from homology"/>
<evidence type="ECO:0000256" key="9">
    <source>
        <dbReference type="ARBA" id="ARBA00022741"/>
    </source>
</evidence>
<dbReference type="InterPro" id="IPR025669">
    <property type="entry name" value="AAA_dom"/>
</dbReference>
<evidence type="ECO:0000256" key="1">
    <source>
        <dbReference type="ARBA" id="ARBA00004429"/>
    </source>
</evidence>
<dbReference type="Pfam" id="PF13614">
    <property type="entry name" value="AAA_31"/>
    <property type="match status" value="1"/>
</dbReference>
<dbReference type="PANTHER" id="PTHR32309">
    <property type="entry name" value="TYROSINE-PROTEIN KINASE"/>
    <property type="match status" value="1"/>
</dbReference>
<comment type="subcellular location">
    <subcellularLocation>
        <location evidence="1">Cell inner membrane</location>
        <topology evidence="1">Multi-pass membrane protein</topology>
    </subcellularLocation>
</comment>
<comment type="similarity">
    <text evidence="2">Belongs to the CpsD/CapB family.</text>
</comment>
<evidence type="ECO:0000259" key="18">
    <source>
        <dbReference type="Pfam" id="PF02706"/>
    </source>
</evidence>
<evidence type="ECO:0000256" key="15">
    <source>
        <dbReference type="ARBA" id="ARBA00051245"/>
    </source>
</evidence>
<evidence type="ECO:0000259" key="19">
    <source>
        <dbReference type="Pfam" id="PF13614"/>
    </source>
</evidence>
<evidence type="ECO:0000313" key="21">
    <source>
        <dbReference type="EMBL" id="PWI34810.1"/>
    </source>
</evidence>
<evidence type="ECO:0000256" key="6">
    <source>
        <dbReference type="ARBA" id="ARBA00022519"/>
    </source>
</evidence>
<dbReference type="OrthoDB" id="9775724at2"/>
<keyword evidence="5" id="KW-1003">Cell membrane</keyword>
<dbReference type="Pfam" id="PF13807">
    <property type="entry name" value="GNVR"/>
    <property type="match status" value="1"/>
</dbReference>
<evidence type="ECO:0000256" key="17">
    <source>
        <dbReference type="SAM" id="Phobius"/>
    </source>
</evidence>
<comment type="similarity">
    <text evidence="3">Belongs to the etk/wzc family.</text>
</comment>
<evidence type="ECO:0000256" key="12">
    <source>
        <dbReference type="ARBA" id="ARBA00022989"/>
    </source>
</evidence>
<keyword evidence="8 17" id="KW-0812">Transmembrane</keyword>
<dbReference type="Pfam" id="PF02706">
    <property type="entry name" value="Wzz"/>
    <property type="match status" value="1"/>
</dbReference>
<keyword evidence="13 17" id="KW-0472">Membrane</keyword>
<evidence type="ECO:0000256" key="3">
    <source>
        <dbReference type="ARBA" id="ARBA00008883"/>
    </source>
</evidence>